<dbReference type="GO" id="GO:0033309">
    <property type="term" value="C:SBF transcription complex"/>
    <property type="evidence" value="ECO:0007669"/>
    <property type="project" value="TreeGrafter"/>
</dbReference>
<evidence type="ECO:0000256" key="6">
    <source>
        <dbReference type="ARBA" id="ARBA00023015"/>
    </source>
</evidence>
<feature type="compositionally biased region" description="Basic and acidic residues" evidence="9">
    <location>
        <begin position="610"/>
        <end position="619"/>
    </location>
</feature>
<feature type="compositionally biased region" description="Polar residues" evidence="9">
    <location>
        <begin position="1"/>
        <end position="10"/>
    </location>
</feature>
<feature type="compositionally biased region" description="Low complexity" evidence="9">
    <location>
        <begin position="289"/>
        <end position="301"/>
    </location>
</feature>
<feature type="compositionally biased region" description="Acidic residues" evidence="9">
    <location>
        <begin position="594"/>
        <end position="603"/>
    </location>
</feature>
<reference evidence="10" key="1">
    <citation type="submission" date="2022-07" db="EMBL/GenBank/DDBJ databases">
        <title>Fungi with potential for degradation of polypropylene.</title>
        <authorList>
            <person name="Gostincar C."/>
        </authorList>
    </citation>
    <scope>NUCLEOTIDE SEQUENCE</scope>
    <source>
        <strain evidence="10">EXF-13308</strain>
    </source>
</reference>
<evidence type="ECO:0000256" key="5">
    <source>
        <dbReference type="ARBA" id="ARBA00022491"/>
    </source>
</evidence>
<evidence type="ECO:0000256" key="2">
    <source>
        <dbReference type="ARBA" id="ARBA00004496"/>
    </source>
</evidence>
<feature type="region of interest" description="Disordered" evidence="9">
    <location>
        <begin position="1"/>
        <end position="184"/>
    </location>
</feature>
<evidence type="ECO:0000256" key="9">
    <source>
        <dbReference type="SAM" id="MobiDB-lite"/>
    </source>
</evidence>
<comment type="caution">
    <text evidence="10">The sequence shown here is derived from an EMBL/GenBank/DDBJ whole genome shotgun (WGS) entry which is preliminary data.</text>
</comment>
<dbReference type="GO" id="GO:0003712">
    <property type="term" value="F:transcription coregulator activity"/>
    <property type="evidence" value="ECO:0007669"/>
    <property type="project" value="TreeGrafter"/>
</dbReference>
<keyword evidence="5" id="KW-0678">Repressor</keyword>
<keyword evidence="4" id="KW-0963">Cytoplasm</keyword>
<dbReference type="InterPro" id="IPR039198">
    <property type="entry name" value="Srl3/Whi5"/>
</dbReference>
<evidence type="ECO:0000256" key="3">
    <source>
        <dbReference type="ARBA" id="ARBA00006922"/>
    </source>
</evidence>
<keyword evidence="8" id="KW-0539">Nucleus</keyword>
<organism evidence="10 11">
    <name type="scientific">Pleurostoma richardsiae</name>
    <dbReference type="NCBI Taxonomy" id="41990"/>
    <lineage>
        <taxon>Eukaryota</taxon>
        <taxon>Fungi</taxon>
        <taxon>Dikarya</taxon>
        <taxon>Ascomycota</taxon>
        <taxon>Pezizomycotina</taxon>
        <taxon>Sordariomycetes</taxon>
        <taxon>Sordariomycetidae</taxon>
        <taxon>Calosphaeriales</taxon>
        <taxon>Pleurostomataceae</taxon>
        <taxon>Pleurostoma</taxon>
    </lineage>
</organism>
<dbReference type="EMBL" id="JANBVO010000034">
    <property type="protein sequence ID" value="KAJ9137439.1"/>
    <property type="molecule type" value="Genomic_DNA"/>
</dbReference>
<dbReference type="PANTHER" id="PTHR28246:SF1">
    <property type="entry name" value="G1-SPECIFIC TRANSCRIPTIONAL REPRESSOR WHI5-RELATED"/>
    <property type="match status" value="1"/>
</dbReference>
<evidence type="ECO:0000256" key="7">
    <source>
        <dbReference type="ARBA" id="ARBA00023163"/>
    </source>
</evidence>
<dbReference type="GO" id="GO:0005737">
    <property type="term" value="C:cytoplasm"/>
    <property type="evidence" value="ECO:0007669"/>
    <property type="project" value="UniProtKB-SubCell"/>
</dbReference>
<dbReference type="PANTHER" id="PTHR28246">
    <property type="entry name" value="G1-SPECIFIC TRANSCRIPTIONAL REPRESSOR WHI5-RELATED"/>
    <property type="match status" value="1"/>
</dbReference>
<protein>
    <submittedName>
        <fullName evidence="10">Cell cycle transcriptional repressor whi5</fullName>
    </submittedName>
</protein>
<keyword evidence="6" id="KW-0805">Transcription regulation</keyword>
<name>A0AA38RI12_9PEZI</name>
<feature type="compositionally biased region" description="Polar residues" evidence="9">
    <location>
        <begin position="134"/>
        <end position="173"/>
    </location>
</feature>
<feature type="region of interest" description="Disordered" evidence="9">
    <location>
        <begin position="224"/>
        <end position="243"/>
    </location>
</feature>
<feature type="compositionally biased region" description="Polar residues" evidence="9">
    <location>
        <begin position="380"/>
        <end position="410"/>
    </location>
</feature>
<proteinExistence type="inferred from homology"/>
<feature type="region of interest" description="Disordered" evidence="9">
    <location>
        <begin position="288"/>
        <end position="416"/>
    </location>
</feature>
<keyword evidence="7" id="KW-0804">Transcription</keyword>
<dbReference type="AlphaFoldDB" id="A0AA38RI12"/>
<keyword evidence="11" id="KW-1185">Reference proteome</keyword>
<accession>A0AA38RI12</accession>
<dbReference type="Proteomes" id="UP001174694">
    <property type="component" value="Unassembled WGS sequence"/>
</dbReference>
<feature type="compositionally biased region" description="Polar residues" evidence="9">
    <location>
        <begin position="338"/>
        <end position="350"/>
    </location>
</feature>
<feature type="compositionally biased region" description="Polar residues" evidence="9">
    <location>
        <begin position="111"/>
        <end position="127"/>
    </location>
</feature>
<evidence type="ECO:0000256" key="4">
    <source>
        <dbReference type="ARBA" id="ARBA00022490"/>
    </source>
</evidence>
<evidence type="ECO:0000256" key="1">
    <source>
        <dbReference type="ARBA" id="ARBA00004123"/>
    </source>
</evidence>
<feature type="region of interest" description="Disordered" evidence="9">
    <location>
        <begin position="454"/>
        <end position="619"/>
    </location>
</feature>
<dbReference type="InterPro" id="IPR013734">
    <property type="entry name" value="TF_Nrm1/Whi5"/>
</dbReference>
<comment type="similarity">
    <text evidence="3">Belongs to the WHI5/NRM1 family.</text>
</comment>
<evidence type="ECO:0000256" key="8">
    <source>
        <dbReference type="ARBA" id="ARBA00023242"/>
    </source>
</evidence>
<comment type="subcellular location">
    <subcellularLocation>
        <location evidence="2">Cytoplasm</location>
    </subcellularLocation>
    <subcellularLocation>
        <location evidence="1">Nucleus</location>
    </subcellularLocation>
</comment>
<evidence type="ECO:0000313" key="10">
    <source>
        <dbReference type="EMBL" id="KAJ9137439.1"/>
    </source>
</evidence>
<dbReference type="Pfam" id="PF08528">
    <property type="entry name" value="Whi5"/>
    <property type="match status" value="1"/>
</dbReference>
<sequence>MIDLGTTSIAPQLDPRHKQHLTGYRSADSHGLPRSPVASPLAVEPLSHKQTTRDAQAMDRHRQLSPSPAQKDAPPGDSSMDFTIQAPASGAPVDHAQTQTASHAASGDGPSDTSADSQLSSIPSADSQAHLDQFPSSRNSQDTMTTNETDQVFTPPASETNNSEANGSGSGHDSSQESQLLQLSQIAAAQERMQGVEATAVLSPTTMSPGLSRKRMADGMVKHGQERSSASPVRFGGHSRNTSTISVASTAGSRISELSAELKARLSYAMVKVNNGWQSRTIDEVENLASQAASPTSSTSTIHGRRAASTSPQLPLSNHRLAHTTTPGGSLYQFPPRATQSSWRDSTRNPAASPPSISKGVPTLAPPVSIQPSRPGLNGRRNSNPRYTPAFLSTSSHASPHTPAQPSPIQGTPDHRLMRTPIVDPILFSPHQNVREQDAIESLLFMSSPGNSANLKHAFPPSSQPASTQHSAVHGAAVSPQRTALPNARKSLPTGRPSHSQPLPQSHSHPRRVGFEKSPSTLTDMDVDDGLGTPRGGYSRTTPRRKANGGDASTPRQRPPLSVPAGLSGTSRNRPSLGDADIERMLDRVTAAGDDSDSDEEIEIPLSGRSRREGADVRA</sequence>
<feature type="compositionally biased region" description="Low complexity" evidence="9">
    <location>
        <begin position="497"/>
        <end position="507"/>
    </location>
</feature>
<dbReference type="GO" id="GO:0000082">
    <property type="term" value="P:G1/S transition of mitotic cell cycle"/>
    <property type="evidence" value="ECO:0007669"/>
    <property type="project" value="InterPro"/>
</dbReference>
<gene>
    <name evidence="10" type="ORF">NKR23_g9141</name>
</gene>
<evidence type="ECO:0000313" key="11">
    <source>
        <dbReference type="Proteomes" id="UP001174694"/>
    </source>
</evidence>